<comment type="caution">
    <text evidence="1">The sequence shown here is derived from an EMBL/GenBank/DDBJ whole genome shotgun (WGS) entry which is preliminary data.</text>
</comment>
<sequence length="82" mass="9437">MGSYSTKSQPYPSSSNAPAVRLRCSGIEGRFRQELGLLQMRKLEKKPSLIWACLDEVSGTEYGGWENCPQFQFVLWDRFFLL</sequence>
<dbReference type="EMBL" id="CM056817">
    <property type="protein sequence ID" value="KAJ8619440.1"/>
    <property type="molecule type" value="Genomic_DNA"/>
</dbReference>
<evidence type="ECO:0000313" key="1">
    <source>
        <dbReference type="EMBL" id="KAJ8619440.1"/>
    </source>
</evidence>
<dbReference type="Proteomes" id="UP001234297">
    <property type="component" value="Chromosome 9"/>
</dbReference>
<name>A0ACC2KE63_PERAE</name>
<accession>A0ACC2KE63</accession>
<reference evidence="1 2" key="1">
    <citation type="journal article" date="2022" name="Hortic Res">
        <title>A haplotype resolved chromosomal level avocado genome allows analysis of novel avocado genes.</title>
        <authorList>
            <person name="Nath O."/>
            <person name="Fletcher S.J."/>
            <person name="Hayward A."/>
            <person name="Shaw L.M."/>
            <person name="Masouleh A.K."/>
            <person name="Furtado A."/>
            <person name="Henry R.J."/>
            <person name="Mitter N."/>
        </authorList>
    </citation>
    <scope>NUCLEOTIDE SEQUENCE [LARGE SCALE GENOMIC DNA]</scope>
    <source>
        <strain evidence="2">cv. Hass</strain>
    </source>
</reference>
<gene>
    <name evidence="1" type="ORF">MRB53_027969</name>
</gene>
<proteinExistence type="predicted"/>
<evidence type="ECO:0000313" key="2">
    <source>
        <dbReference type="Proteomes" id="UP001234297"/>
    </source>
</evidence>
<organism evidence="1 2">
    <name type="scientific">Persea americana</name>
    <name type="common">Avocado</name>
    <dbReference type="NCBI Taxonomy" id="3435"/>
    <lineage>
        <taxon>Eukaryota</taxon>
        <taxon>Viridiplantae</taxon>
        <taxon>Streptophyta</taxon>
        <taxon>Embryophyta</taxon>
        <taxon>Tracheophyta</taxon>
        <taxon>Spermatophyta</taxon>
        <taxon>Magnoliopsida</taxon>
        <taxon>Magnoliidae</taxon>
        <taxon>Laurales</taxon>
        <taxon>Lauraceae</taxon>
        <taxon>Persea</taxon>
    </lineage>
</organism>
<protein>
    <submittedName>
        <fullName evidence="1">Uncharacterized protein</fullName>
    </submittedName>
</protein>
<keyword evidence="2" id="KW-1185">Reference proteome</keyword>